<organism evidence="18 19">
    <name type="scientific">Bernardetia litoralis (strain ATCC 23117 / DSM 6794 / NBRC 15988 / NCIMB 1366 / Fx l1 / Sio-4)</name>
    <name type="common">Flexibacter litoralis</name>
    <dbReference type="NCBI Taxonomy" id="880071"/>
    <lineage>
        <taxon>Bacteria</taxon>
        <taxon>Pseudomonadati</taxon>
        <taxon>Bacteroidota</taxon>
        <taxon>Cytophagia</taxon>
        <taxon>Cytophagales</taxon>
        <taxon>Bernardetiaceae</taxon>
        <taxon>Bernardetia</taxon>
    </lineage>
</organism>
<keyword evidence="19" id="KW-1185">Reference proteome</keyword>
<feature type="domain" description="TRNA-binding" evidence="17">
    <location>
        <begin position="614"/>
        <end position="715"/>
    </location>
</feature>
<dbReference type="Gene3D" id="3.40.50.620">
    <property type="entry name" value="HUPs"/>
    <property type="match status" value="1"/>
</dbReference>
<dbReference type="InterPro" id="IPR029038">
    <property type="entry name" value="MetRS_Zn"/>
</dbReference>
<dbReference type="Pfam" id="PF01588">
    <property type="entry name" value="tRNA_bind"/>
    <property type="match status" value="1"/>
</dbReference>
<dbReference type="InterPro" id="IPR015413">
    <property type="entry name" value="Methionyl/Leucyl_tRNA_Synth"/>
</dbReference>
<dbReference type="OrthoDB" id="9810191at2"/>
<feature type="binding site" evidence="16">
    <location>
        <position position="169"/>
    </location>
    <ligand>
        <name>Zn(2+)</name>
        <dbReference type="ChEBI" id="CHEBI:29105"/>
    </ligand>
</feature>
<dbReference type="GO" id="GO:0005524">
    <property type="term" value="F:ATP binding"/>
    <property type="evidence" value="ECO:0007669"/>
    <property type="project" value="UniProtKB-UniRule"/>
</dbReference>
<evidence type="ECO:0000259" key="17">
    <source>
        <dbReference type="PROSITE" id="PS50886"/>
    </source>
</evidence>
<dbReference type="PANTHER" id="PTHR45765:SF1">
    <property type="entry name" value="METHIONINE--TRNA LIGASE, CYTOPLASMIC"/>
    <property type="match status" value="1"/>
</dbReference>
<comment type="subcellular location">
    <subcellularLocation>
        <location evidence="2 16">Cytoplasm</location>
    </subcellularLocation>
</comment>
<dbReference type="InterPro" id="IPR001412">
    <property type="entry name" value="aa-tRNA-synth_I_CS"/>
</dbReference>
<feature type="binding site" evidence="16">
    <location>
        <position position="357"/>
    </location>
    <ligand>
        <name>ATP</name>
        <dbReference type="ChEBI" id="CHEBI:30616"/>
    </ligand>
</feature>
<dbReference type="InterPro" id="IPR004495">
    <property type="entry name" value="Met-tRNA-synth_bsu_C"/>
</dbReference>
<dbReference type="SUPFAM" id="SSF50249">
    <property type="entry name" value="Nucleic acid-binding proteins"/>
    <property type="match status" value="1"/>
</dbReference>
<dbReference type="InterPro" id="IPR009080">
    <property type="entry name" value="tRNAsynth_Ia_anticodon-bd"/>
</dbReference>
<evidence type="ECO:0000256" key="10">
    <source>
        <dbReference type="ARBA" id="ARBA00022833"/>
    </source>
</evidence>
<evidence type="ECO:0000256" key="2">
    <source>
        <dbReference type="ARBA" id="ARBA00004496"/>
    </source>
</evidence>
<evidence type="ECO:0000256" key="13">
    <source>
        <dbReference type="ARBA" id="ARBA00022917"/>
    </source>
</evidence>
<dbReference type="SUPFAM" id="SSF52374">
    <property type="entry name" value="Nucleotidylyl transferase"/>
    <property type="match status" value="1"/>
</dbReference>
<accession>I4AIM2</accession>
<dbReference type="FunFam" id="2.40.50.140:FF:000042">
    <property type="entry name" value="Methionine--tRNA ligase"/>
    <property type="match status" value="1"/>
</dbReference>
<proteinExistence type="inferred from homology"/>
<keyword evidence="5 16" id="KW-0963">Cytoplasm</keyword>
<dbReference type="InterPro" id="IPR033911">
    <property type="entry name" value="MetRS_core"/>
</dbReference>
<dbReference type="Gene3D" id="2.40.50.140">
    <property type="entry name" value="Nucleic acid-binding proteins"/>
    <property type="match status" value="1"/>
</dbReference>
<dbReference type="PRINTS" id="PR01041">
    <property type="entry name" value="TRNASYNTHMET"/>
</dbReference>
<dbReference type="EC" id="6.1.1.10" evidence="16"/>
<dbReference type="NCBIfam" id="NF001100">
    <property type="entry name" value="PRK00133.1"/>
    <property type="match status" value="1"/>
</dbReference>
<dbReference type="PATRIC" id="fig|880071.3.peg.1351"/>
<keyword evidence="9 16" id="KW-0547">Nucleotide-binding</keyword>
<dbReference type="RefSeq" id="WP_014797264.1">
    <property type="nucleotide sequence ID" value="NC_018018.1"/>
</dbReference>
<comment type="similarity">
    <text evidence="3 16">Belongs to the class-I aminoacyl-tRNA synthetase family. MetG type 1 subfamily.</text>
</comment>
<evidence type="ECO:0000256" key="3">
    <source>
        <dbReference type="ARBA" id="ARBA00008258"/>
    </source>
</evidence>
<dbReference type="Gene3D" id="2.20.28.20">
    <property type="entry name" value="Methionyl-tRNA synthetase, Zn-domain"/>
    <property type="match status" value="1"/>
</dbReference>
<keyword evidence="13 16" id="KW-0648">Protein biosynthesis</keyword>
<sequence length="715" mass="81651">MSTSIKTSQDFKRTTVTAALPYANGGLHIGHIAGAYLPADTYVRYLRMKNHDVVFVSGSDEHGAAITLRAKKEGITPKEIIDKYDTLLKNSFKDFGIEFDIYHRTSSDLHKETAQEFFTTLYNKDVFRKQTNEQFYDEKFEQFLADRYIVGTCPNCQNDNAYGDQCEKCGSTLSPTELINPKSALSGEKPVLKSTSHWFLPLQNYDTWLREWILESKKEEWRAGVYGQCKSWIEQGLHERSMTRDLDWGVPVPLPDADGKVLYVWLDAPIGYVSATKQWAKNQEKEGKGNQEDWKKYWLKQENKADDSRLIHFIGKDNIVFHCLIFPIILKAHGDYILPENVPANNFLNLEGDKISTSREWAVWLNEYVEEFPTKKDELRYVLTSIAPETKDSEFTWATFQSRINNELVDTLGNFVNRTVVLINKYYDGIVPNIDLSIATDLTDFDKETLEGIKTQTEKVSQNLETFNFRDGLFEVMELARIGNKYLATTEPWKLQKTEPQRVEQIMKISAELTANLAILMRPFLPTTSDKIAQMLNITDELKWNVAGNLELVSGKINKAILLFEKIEDELVESQVKKLGDNKARKLKELKEQKEESAEINPIAEIQPEIQFEDFSKIDIRVATIKNAEPVKKADKLLKITLEVGEQEVTVASGIAEHFSPEEIIGKQVCWLANLAPRKMRGIVSQGMILLAENEKGKLVFVSPEKMVNTGAQVK</sequence>
<dbReference type="eggNOG" id="COG0143">
    <property type="taxonomic scope" value="Bacteria"/>
</dbReference>
<dbReference type="SUPFAM" id="SSF57770">
    <property type="entry name" value="Methionyl-tRNA synthetase (MetRS), Zn-domain"/>
    <property type="match status" value="1"/>
</dbReference>
<gene>
    <name evidence="16" type="primary">metG</name>
    <name evidence="18" type="ordered locus">Fleli_1376</name>
</gene>
<feature type="binding site" evidence="16">
    <location>
        <position position="153"/>
    </location>
    <ligand>
        <name>Zn(2+)</name>
        <dbReference type="ChEBI" id="CHEBI:29105"/>
    </ligand>
</feature>
<evidence type="ECO:0000256" key="5">
    <source>
        <dbReference type="ARBA" id="ARBA00022490"/>
    </source>
</evidence>
<dbReference type="InterPro" id="IPR014758">
    <property type="entry name" value="Met-tRNA_synth"/>
</dbReference>
<feature type="short sequence motif" description="'KMSKS' region" evidence="16">
    <location>
        <begin position="354"/>
        <end position="358"/>
    </location>
</feature>
<dbReference type="SUPFAM" id="SSF47323">
    <property type="entry name" value="Anticodon-binding domain of a subclass of class I aminoacyl-tRNA synthetases"/>
    <property type="match status" value="1"/>
</dbReference>
<dbReference type="KEGG" id="fli:Fleli_1376"/>
<keyword evidence="10 16" id="KW-0862">Zinc</keyword>
<dbReference type="GO" id="GO:0006431">
    <property type="term" value="P:methionyl-tRNA aminoacylation"/>
    <property type="evidence" value="ECO:0007669"/>
    <property type="project" value="UniProtKB-UniRule"/>
</dbReference>
<keyword evidence="11 16" id="KW-0067">ATP-binding</keyword>
<evidence type="ECO:0000256" key="4">
    <source>
        <dbReference type="ARBA" id="ARBA00011738"/>
    </source>
</evidence>
<evidence type="ECO:0000256" key="11">
    <source>
        <dbReference type="ARBA" id="ARBA00022840"/>
    </source>
</evidence>
<dbReference type="NCBIfam" id="TIGR00399">
    <property type="entry name" value="metG_C_term"/>
    <property type="match status" value="1"/>
</dbReference>
<reference evidence="19" key="1">
    <citation type="submission" date="2012-06" db="EMBL/GenBank/DDBJ databases">
        <title>The complete genome of Flexibacter litoralis DSM 6794.</title>
        <authorList>
            <person name="Lucas S."/>
            <person name="Copeland A."/>
            <person name="Lapidus A."/>
            <person name="Glavina del Rio T."/>
            <person name="Dalin E."/>
            <person name="Tice H."/>
            <person name="Bruce D."/>
            <person name="Goodwin L."/>
            <person name="Pitluck S."/>
            <person name="Peters L."/>
            <person name="Ovchinnikova G."/>
            <person name="Lu M."/>
            <person name="Kyrpides N."/>
            <person name="Mavromatis K."/>
            <person name="Ivanova N."/>
            <person name="Brettin T."/>
            <person name="Detter J.C."/>
            <person name="Han C."/>
            <person name="Larimer F."/>
            <person name="Land M."/>
            <person name="Hauser L."/>
            <person name="Markowitz V."/>
            <person name="Cheng J.-F."/>
            <person name="Hugenholtz P."/>
            <person name="Woyke T."/>
            <person name="Wu D."/>
            <person name="Spring S."/>
            <person name="Lang E."/>
            <person name="Kopitz M."/>
            <person name="Brambilla E."/>
            <person name="Klenk H.-P."/>
            <person name="Eisen J.A."/>
        </authorList>
    </citation>
    <scope>NUCLEOTIDE SEQUENCE [LARGE SCALE GENOMIC DNA]</scope>
    <source>
        <strain evidence="19">ATCC 23117 / DSM 6794 / NBRC 15988 / NCIMB 1366 / Sio-4</strain>
    </source>
</reference>
<dbReference type="Gene3D" id="1.10.730.10">
    <property type="entry name" value="Isoleucyl-tRNA Synthetase, Domain 1"/>
    <property type="match status" value="1"/>
</dbReference>
<keyword evidence="7 16" id="KW-0436">Ligase</keyword>
<feature type="binding site" evidence="16">
    <location>
        <position position="166"/>
    </location>
    <ligand>
        <name>Zn(2+)</name>
        <dbReference type="ChEBI" id="CHEBI:29105"/>
    </ligand>
</feature>
<evidence type="ECO:0000313" key="19">
    <source>
        <dbReference type="Proteomes" id="UP000006054"/>
    </source>
</evidence>
<dbReference type="Proteomes" id="UP000006054">
    <property type="component" value="Chromosome"/>
</dbReference>
<comment type="function">
    <text evidence="1 16">Is required not only for elongation of protein synthesis but also for the initiation of all mRNA translation through initiator tRNA(fMet) aminoacylation.</text>
</comment>
<dbReference type="CDD" id="cd00814">
    <property type="entry name" value="MetRS_core"/>
    <property type="match status" value="1"/>
</dbReference>
<evidence type="ECO:0000256" key="12">
    <source>
        <dbReference type="ARBA" id="ARBA00022884"/>
    </source>
</evidence>
<dbReference type="InterPro" id="IPR014729">
    <property type="entry name" value="Rossmann-like_a/b/a_fold"/>
</dbReference>
<dbReference type="InterPro" id="IPR002547">
    <property type="entry name" value="tRNA-bd_dom"/>
</dbReference>
<keyword evidence="8 16" id="KW-0479">Metal-binding</keyword>
<dbReference type="PROSITE" id="PS00178">
    <property type="entry name" value="AA_TRNA_LIGASE_I"/>
    <property type="match status" value="1"/>
</dbReference>
<dbReference type="HOGENOM" id="CLU_009710_1_2_10"/>
<dbReference type="InterPro" id="IPR023458">
    <property type="entry name" value="Met-tRNA_ligase_1"/>
</dbReference>
<dbReference type="InterPro" id="IPR012340">
    <property type="entry name" value="NA-bd_OB-fold"/>
</dbReference>
<dbReference type="CDD" id="cd07957">
    <property type="entry name" value="Anticodon_Ia_Met"/>
    <property type="match status" value="1"/>
</dbReference>
<dbReference type="InterPro" id="IPR041872">
    <property type="entry name" value="Anticodon_Met"/>
</dbReference>
<keyword evidence="12 16" id="KW-0694">RNA-binding</keyword>
<dbReference type="STRING" id="880071.Fleli_1376"/>
<protein>
    <recommendedName>
        <fullName evidence="16">Methionine--tRNA ligase</fullName>
        <ecNumber evidence="16">6.1.1.10</ecNumber>
    </recommendedName>
    <alternativeName>
        <fullName evidence="16">Methionyl-tRNA synthetase</fullName>
        <shortName evidence="16">MetRS</shortName>
    </alternativeName>
</protein>
<keyword evidence="6 16" id="KW-0820">tRNA-binding</keyword>
<comment type="catalytic activity">
    <reaction evidence="15 16">
        <text>tRNA(Met) + L-methionine + ATP = L-methionyl-tRNA(Met) + AMP + diphosphate</text>
        <dbReference type="Rhea" id="RHEA:13481"/>
        <dbReference type="Rhea" id="RHEA-COMP:9667"/>
        <dbReference type="Rhea" id="RHEA-COMP:9698"/>
        <dbReference type="ChEBI" id="CHEBI:30616"/>
        <dbReference type="ChEBI" id="CHEBI:33019"/>
        <dbReference type="ChEBI" id="CHEBI:57844"/>
        <dbReference type="ChEBI" id="CHEBI:78442"/>
        <dbReference type="ChEBI" id="CHEBI:78530"/>
        <dbReference type="ChEBI" id="CHEBI:456215"/>
        <dbReference type="EC" id="6.1.1.10"/>
    </reaction>
</comment>
<dbReference type="PROSITE" id="PS50886">
    <property type="entry name" value="TRBD"/>
    <property type="match status" value="1"/>
</dbReference>
<dbReference type="GO" id="GO:0046872">
    <property type="term" value="F:metal ion binding"/>
    <property type="evidence" value="ECO:0007669"/>
    <property type="project" value="UniProtKB-KW"/>
</dbReference>
<dbReference type="EMBL" id="CP003345">
    <property type="protein sequence ID" value="AFM03807.1"/>
    <property type="molecule type" value="Genomic_DNA"/>
</dbReference>
<dbReference type="eggNOG" id="COG0073">
    <property type="taxonomic scope" value="Bacteria"/>
</dbReference>
<evidence type="ECO:0000256" key="9">
    <source>
        <dbReference type="ARBA" id="ARBA00022741"/>
    </source>
</evidence>
<evidence type="ECO:0000256" key="7">
    <source>
        <dbReference type="ARBA" id="ARBA00022598"/>
    </source>
</evidence>
<dbReference type="CDD" id="cd02800">
    <property type="entry name" value="tRNA_bind_EcMetRS_like"/>
    <property type="match status" value="1"/>
</dbReference>
<dbReference type="Pfam" id="PF09334">
    <property type="entry name" value="tRNA-synt_1g"/>
    <property type="match status" value="1"/>
</dbReference>
<dbReference type="AlphaFoldDB" id="I4AIM2"/>
<dbReference type="PANTHER" id="PTHR45765">
    <property type="entry name" value="METHIONINE--TRNA LIGASE"/>
    <property type="match status" value="1"/>
</dbReference>
<evidence type="ECO:0000256" key="14">
    <source>
        <dbReference type="ARBA" id="ARBA00023146"/>
    </source>
</evidence>
<keyword evidence="14 16" id="KW-0030">Aminoacyl-tRNA synthetase</keyword>
<evidence type="ECO:0000256" key="15">
    <source>
        <dbReference type="ARBA" id="ARBA00047364"/>
    </source>
</evidence>
<dbReference type="NCBIfam" id="TIGR00398">
    <property type="entry name" value="metG"/>
    <property type="match status" value="1"/>
</dbReference>
<dbReference type="FunFam" id="2.20.28.20:FF:000001">
    <property type="entry name" value="Methionine--tRNA ligase"/>
    <property type="match status" value="1"/>
</dbReference>
<dbReference type="GO" id="GO:0000049">
    <property type="term" value="F:tRNA binding"/>
    <property type="evidence" value="ECO:0007669"/>
    <property type="project" value="UniProtKB-UniRule"/>
</dbReference>
<comment type="subunit">
    <text evidence="4 16">Homodimer.</text>
</comment>
<dbReference type="GO" id="GO:0004825">
    <property type="term" value="F:methionine-tRNA ligase activity"/>
    <property type="evidence" value="ECO:0007669"/>
    <property type="project" value="UniProtKB-UniRule"/>
</dbReference>
<evidence type="ECO:0000256" key="16">
    <source>
        <dbReference type="HAMAP-Rule" id="MF_00098"/>
    </source>
</evidence>
<evidence type="ECO:0000313" key="18">
    <source>
        <dbReference type="EMBL" id="AFM03807.1"/>
    </source>
</evidence>
<comment type="cofactor">
    <cofactor evidence="16">
        <name>Zn(2+)</name>
        <dbReference type="ChEBI" id="CHEBI:29105"/>
    </cofactor>
    <text evidence="16">Binds 1 zinc ion per subunit.</text>
</comment>
<dbReference type="GO" id="GO:0005829">
    <property type="term" value="C:cytosol"/>
    <property type="evidence" value="ECO:0007669"/>
    <property type="project" value="TreeGrafter"/>
</dbReference>
<feature type="short sequence motif" description="'HIGH' region" evidence="16">
    <location>
        <begin position="21"/>
        <end position="31"/>
    </location>
</feature>
<evidence type="ECO:0000256" key="1">
    <source>
        <dbReference type="ARBA" id="ARBA00003314"/>
    </source>
</evidence>
<dbReference type="Pfam" id="PF19303">
    <property type="entry name" value="Anticodon_3"/>
    <property type="match status" value="1"/>
</dbReference>
<dbReference type="HAMAP" id="MF_00098">
    <property type="entry name" value="Met_tRNA_synth_type1"/>
    <property type="match status" value="1"/>
</dbReference>
<evidence type="ECO:0000256" key="6">
    <source>
        <dbReference type="ARBA" id="ARBA00022555"/>
    </source>
</evidence>
<feature type="binding site" evidence="16">
    <location>
        <position position="156"/>
    </location>
    <ligand>
        <name>Zn(2+)</name>
        <dbReference type="ChEBI" id="CHEBI:29105"/>
    </ligand>
</feature>
<evidence type="ECO:0000256" key="8">
    <source>
        <dbReference type="ARBA" id="ARBA00022723"/>
    </source>
</evidence>
<name>I4AIM2_BERLS</name>